<keyword evidence="6" id="KW-0752">Steroid biosynthesis</keyword>
<sequence>MTKPTSELNQRKSVKDSNGIANYTKFWKSDSNQDNQSDHQKRIDEYENVTNSYYDGATDLYEYGWGKNFHFARYYPGESFYQAIARHEHFLASKIGLKPGMKVLDVGCGVGGPAREIHRFSEVKIIGINNNQYQINRAKKYNSDVKISEDQIEFVKGDFMKLVEQFGENSFDAVYAIEATCHAPTWEGVYGEIFKVLKPGGVFGMYEWCMTDEYDKTNPEHRKISHGIELGDGIAEMRTIKEARSALKSVGFEIQVEQDLADVGDEIPWFYPLRGNLSECQTLWDYVMVFRMTWMGKVITQSTVKVLEFLGMAHKGTFEVGEALKVAADALVAGGESKLFTPMMLFVSKKPEN</sequence>
<dbReference type="AlphaFoldDB" id="F4R706"/>
<comment type="pathway">
    <text evidence="6">Steroid metabolism.</text>
</comment>
<keyword evidence="6" id="KW-0444">Lipid biosynthesis</keyword>
<dbReference type="eggNOG" id="KOG1269">
    <property type="taxonomic scope" value="Eukaryota"/>
</dbReference>
<dbReference type="Pfam" id="PF08498">
    <property type="entry name" value="Sterol_MT_C"/>
    <property type="match status" value="1"/>
</dbReference>
<dbReference type="EC" id="2.1.1.-" evidence="6"/>
<dbReference type="InParanoid" id="F4R706"/>
<dbReference type="EMBL" id="GL883091">
    <property type="protein sequence ID" value="EGG12362.1"/>
    <property type="molecule type" value="Genomic_DNA"/>
</dbReference>
<dbReference type="Gene3D" id="3.40.50.150">
    <property type="entry name" value="Vaccinia Virus protein VP39"/>
    <property type="match status" value="1"/>
</dbReference>
<dbReference type="STRING" id="747676.F4R706"/>
<dbReference type="Proteomes" id="UP000001072">
    <property type="component" value="Unassembled WGS sequence"/>
</dbReference>
<feature type="domain" description="SAM-dependent methyltransferase Erg6/SMT-type" evidence="7">
    <location>
        <begin position="53"/>
        <end position="351"/>
    </location>
</feature>
<keyword evidence="6" id="KW-0756">Sterol biosynthesis</keyword>
<dbReference type="InterPro" id="IPR029063">
    <property type="entry name" value="SAM-dependent_MTases_sf"/>
</dbReference>
<dbReference type="InterPro" id="IPR013216">
    <property type="entry name" value="Methyltransf_11"/>
</dbReference>
<dbReference type="Pfam" id="PF08241">
    <property type="entry name" value="Methyltransf_11"/>
    <property type="match status" value="1"/>
</dbReference>
<evidence type="ECO:0000256" key="3">
    <source>
        <dbReference type="ARBA" id="ARBA00022691"/>
    </source>
</evidence>
<evidence type="ECO:0000313" key="9">
    <source>
        <dbReference type="Proteomes" id="UP000001072"/>
    </source>
</evidence>
<evidence type="ECO:0000256" key="5">
    <source>
        <dbReference type="PROSITE-ProRule" id="PRU01022"/>
    </source>
</evidence>
<keyword evidence="6" id="KW-1207">Sterol metabolism</keyword>
<dbReference type="GO" id="GO:0032259">
    <property type="term" value="P:methylation"/>
    <property type="evidence" value="ECO:0007669"/>
    <property type="project" value="UniProtKB-KW"/>
</dbReference>
<dbReference type="PROSITE" id="PS51685">
    <property type="entry name" value="SAM_MT_ERG6_SMT"/>
    <property type="match status" value="1"/>
</dbReference>
<keyword evidence="9" id="KW-1185">Reference proteome</keyword>
<dbReference type="GO" id="GO:0003838">
    <property type="term" value="F:sterol 24-C-methyltransferase activity"/>
    <property type="evidence" value="ECO:0007669"/>
    <property type="project" value="TreeGrafter"/>
</dbReference>
<evidence type="ECO:0000259" key="7">
    <source>
        <dbReference type="PROSITE" id="PS51685"/>
    </source>
</evidence>
<accession>F4R706</accession>
<dbReference type="PANTHER" id="PTHR44068">
    <property type="entry name" value="ZGC:194242"/>
    <property type="match status" value="1"/>
</dbReference>
<dbReference type="GO" id="GO:0005783">
    <property type="term" value="C:endoplasmic reticulum"/>
    <property type="evidence" value="ECO:0007669"/>
    <property type="project" value="TreeGrafter"/>
</dbReference>
<evidence type="ECO:0000256" key="6">
    <source>
        <dbReference type="RuleBase" id="RU362025"/>
    </source>
</evidence>
<organism evidence="9">
    <name type="scientific">Melampsora larici-populina (strain 98AG31 / pathotype 3-4-7)</name>
    <name type="common">Poplar leaf rust fungus</name>
    <dbReference type="NCBI Taxonomy" id="747676"/>
    <lineage>
        <taxon>Eukaryota</taxon>
        <taxon>Fungi</taxon>
        <taxon>Dikarya</taxon>
        <taxon>Basidiomycota</taxon>
        <taxon>Pucciniomycotina</taxon>
        <taxon>Pucciniomycetes</taxon>
        <taxon>Pucciniales</taxon>
        <taxon>Melampsoraceae</taxon>
        <taxon>Melampsora</taxon>
    </lineage>
</organism>
<dbReference type="VEuPathDB" id="FungiDB:MELLADRAFT_41694"/>
<evidence type="ECO:0000313" key="8">
    <source>
        <dbReference type="EMBL" id="EGG12362.1"/>
    </source>
</evidence>
<dbReference type="HOGENOM" id="CLU_039068_5_3_1"/>
<dbReference type="SUPFAM" id="SSF53335">
    <property type="entry name" value="S-adenosyl-L-methionine-dependent methyltransferases"/>
    <property type="match status" value="1"/>
</dbReference>
<dbReference type="FunCoup" id="F4R706">
    <property type="interactions" value="143"/>
</dbReference>
<evidence type="ECO:0000256" key="2">
    <source>
        <dbReference type="ARBA" id="ARBA00022679"/>
    </source>
</evidence>
<dbReference type="OrthoDB" id="4310724at2759"/>
<dbReference type="GeneID" id="18928001"/>
<name>F4R706_MELLP</name>
<comment type="similarity">
    <text evidence="4 5 6">Belongs to the class I-like SAM-binding methyltransferase superfamily. Erg6/SMT family.</text>
</comment>
<dbReference type="CDD" id="cd02440">
    <property type="entry name" value="AdoMet_MTases"/>
    <property type="match status" value="1"/>
</dbReference>
<protein>
    <recommendedName>
        <fullName evidence="6">Sterol 24-C-methyltransferase</fullName>
        <ecNumber evidence="6">2.1.1.-</ecNumber>
    </recommendedName>
    <alternativeName>
        <fullName evidence="6">Delta(24)-sterol C-methyltransferase</fullName>
    </alternativeName>
</protein>
<reference evidence="9" key="1">
    <citation type="journal article" date="2011" name="Proc. Natl. Acad. Sci. U.S.A.">
        <title>Obligate biotrophy features unraveled by the genomic analysis of rust fungi.</title>
        <authorList>
            <person name="Duplessis S."/>
            <person name="Cuomo C.A."/>
            <person name="Lin Y.-C."/>
            <person name="Aerts A."/>
            <person name="Tisserant E."/>
            <person name="Veneault-Fourrey C."/>
            <person name="Joly D.L."/>
            <person name="Hacquard S."/>
            <person name="Amselem J."/>
            <person name="Cantarel B.L."/>
            <person name="Chiu R."/>
            <person name="Coutinho P.M."/>
            <person name="Feau N."/>
            <person name="Field M."/>
            <person name="Frey P."/>
            <person name="Gelhaye E."/>
            <person name="Goldberg J."/>
            <person name="Grabherr M.G."/>
            <person name="Kodira C.D."/>
            <person name="Kohler A."/>
            <person name="Kuees U."/>
            <person name="Lindquist E.A."/>
            <person name="Lucas S.M."/>
            <person name="Mago R."/>
            <person name="Mauceli E."/>
            <person name="Morin E."/>
            <person name="Murat C."/>
            <person name="Pangilinan J.L."/>
            <person name="Park R."/>
            <person name="Pearson M."/>
            <person name="Quesneville H."/>
            <person name="Rouhier N."/>
            <person name="Sakthikumar S."/>
            <person name="Salamov A.A."/>
            <person name="Schmutz J."/>
            <person name="Selles B."/>
            <person name="Shapiro H."/>
            <person name="Tanguay P."/>
            <person name="Tuskan G.A."/>
            <person name="Henrissat B."/>
            <person name="Van de Peer Y."/>
            <person name="Rouze P."/>
            <person name="Ellis J.G."/>
            <person name="Dodds P.N."/>
            <person name="Schein J.E."/>
            <person name="Zhong S."/>
            <person name="Hamelin R.C."/>
            <person name="Grigoriev I.V."/>
            <person name="Szabo L.J."/>
            <person name="Martin F."/>
        </authorList>
    </citation>
    <scope>NUCLEOTIDE SEQUENCE [LARGE SCALE GENOMIC DNA]</scope>
    <source>
        <strain evidence="9">98AG31 / pathotype 3-4-7</strain>
    </source>
</reference>
<dbReference type="PANTHER" id="PTHR44068:SF1">
    <property type="entry name" value="HYPOTHETICAL LOC100005854"/>
    <property type="match status" value="1"/>
</dbReference>
<dbReference type="InterPro" id="IPR050447">
    <property type="entry name" value="Erg6_SMT_methyltransf"/>
</dbReference>
<keyword evidence="6" id="KW-0753">Steroid metabolism</keyword>
<dbReference type="InterPro" id="IPR013705">
    <property type="entry name" value="Sterol_MeTrfase_C"/>
</dbReference>
<dbReference type="RefSeq" id="XP_007404737.1">
    <property type="nucleotide sequence ID" value="XM_007404675.1"/>
</dbReference>
<keyword evidence="1 5" id="KW-0489">Methyltransferase</keyword>
<proteinExistence type="inferred from homology"/>
<keyword evidence="2 5" id="KW-0808">Transferase</keyword>
<evidence type="ECO:0000256" key="4">
    <source>
        <dbReference type="ARBA" id="ARBA00038188"/>
    </source>
</evidence>
<evidence type="ECO:0000256" key="1">
    <source>
        <dbReference type="ARBA" id="ARBA00022603"/>
    </source>
</evidence>
<keyword evidence="3 5" id="KW-0949">S-adenosyl-L-methionine</keyword>
<dbReference type="KEGG" id="mlr:MELLADRAFT_41694"/>
<comment type="function">
    <text evidence="6">Catalyzes the transfer of methyl groups from S-adenosyl-methionine to the C-24 of sterols.</text>
</comment>
<dbReference type="GO" id="GO:0006696">
    <property type="term" value="P:ergosterol biosynthetic process"/>
    <property type="evidence" value="ECO:0007669"/>
    <property type="project" value="TreeGrafter"/>
</dbReference>
<gene>
    <name evidence="8" type="ORF">MELLADRAFT_41694</name>
</gene>
<dbReference type="InterPro" id="IPR030384">
    <property type="entry name" value="MeTrfase_SMT"/>
</dbReference>
<keyword evidence="6" id="KW-0443">Lipid metabolism</keyword>
<dbReference type="FunFam" id="3.40.50.150:FF:000232">
    <property type="entry name" value="Sterol 24-C-methyltransferase erg6"/>
    <property type="match status" value="1"/>
</dbReference>